<dbReference type="InterPro" id="IPR029058">
    <property type="entry name" value="AB_hydrolase_fold"/>
</dbReference>
<dbReference type="PANTHER" id="PTHR10655:SF63">
    <property type="entry name" value="PHOSPHOLIPASE_CARBOXYLESTERASE_THIOESTERASE DOMAIN-CONTAINING PROTEIN"/>
    <property type="match status" value="1"/>
</dbReference>
<gene>
    <name evidence="4" type="ORF">C1H76_1041</name>
</gene>
<dbReference type="GO" id="GO:0008474">
    <property type="term" value="F:palmitoyl-(protein) hydrolase activity"/>
    <property type="evidence" value="ECO:0007669"/>
    <property type="project" value="TreeGrafter"/>
</dbReference>
<organism evidence="4 5">
    <name type="scientific">Elsinoe australis</name>
    <dbReference type="NCBI Taxonomy" id="40998"/>
    <lineage>
        <taxon>Eukaryota</taxon>
        <taxon>Fungi</taxon>
        <taxon>Dikarya</taxon>
        <taxon>Ascomycota</taxon>
        <taxon>Pezizomycotina</taxon>
        <taxon>Dothideomycetes</taxon>
        <taxon>Dothideomycetidae</taxon>
        <taxon>Myriangiales</taxon>
        <taxon>Elsinoaceae</taxon>
        <taxon>Elsinoe</taxon>
    </lineage>
</organism>
<dbReference type="GO" id="GO:0006508">
    <property type="term" value="P:proteolysis"/>
    <property type="evidence" value="ECO:0007669"/>
    <property type="project" value="InterPro"/>
</dbReference>
<protein>
    <submittedName>
        <fullName evidence="4">Acyl-protein thioesterase-like protein 1</fullName>
    </submittedName>
</protein>
<dbReference type="InterPro" id="IPR050565">
    <property type="entry name" value="LYPA1-2/EST-like"/>
</dbReference>
<dbReference type="EMBL" id="PTQR01000012">
    <property type="protein sequence ID" value="TKX26509.1"/>
    <property type="molecule type" value="Genomic_DNA"/>
</dbReference>
<dbReference type="GO" id="GO:0005737">
    <property type="term" value="C:cytoplasm"/>
    <property type="evidence" value="ECO:0007669"/>
    <property type="project" value="TreeGrafter"/>
</dbReference>
<name>A0A4U7B6A6_9PEZI</name>
<dbReference type="Proteomes" id="UP000308133">
    <property type="component" value="Unassembled WGS sequence"/>
</dbReference>
<evidence type="ECO:0000313" key="4">
    <source>
        <dbReference type="EMBL" id="TKX26509.1"/>
    </source>
</evidence>
<dbReference type="InterPro" id="IPR001375">
    <property type="entry name" value="Peptidase_S9_cat"/>
</dbReference>
<dbReference type="PANTHER" id="PTHR10655">
    <property type="entry name" value="LYSOPHOSPHOLIPASE-RELATED"/>
    <property type="match status" value="1"/>
</dbReference>
<evidence type="ECO:0000259" key="2">
    <source>
        <dbReference type="Pfam" id="PF00326"/>
    </source>
</evidence>
<sequence length="257" mass="28133">MPSTEAIHEVPPLSAHTRSIIFLHGRDSSAAEFASEIFESQASNDLTLPQLLPGVKWVFPSAPITPSKRFDCDMSQWFDMRDVQGPDEQWQDQVADLRASVQRIVGTIKHESDLIGGPQNVLLVGISQGAATAAHAVLQVKFAGFVGLNTWFALGGEAERVIEMAGKDMDARRKAVGALLGVSEVVARRESCPVFLAHCEDDEVVPSSNGERMKAIFERLGAEVEWRQYADGGHWLNEPQGVDDLVAFVRKALRITA</sequence>
<reference evidence="4 5" key="1">
    <citation type="submission" date="2018-02" db="EMBL/GenBank/DDBJ databases">
        <title>Draft genome sequences of Elsinoe sp., causing black scab on jojoba.</title>
        <authorList>
            <person name="Stodart B."/>
            <person name="Jeffress S."/>
            <person name="Ash G."/>
            <person name="Arun Chinnappa K."/>
        </authorList>
    </citation>
    <scope>NUCLEOTIDE SEQUENCE [LARGE SCALE GENOMIC DNA]</scope>
    <source>
        <strain evidence="4 5">Hillstone_2</strain>
    </source>
</reference>
<evidence type="ECO:0000256" key="1">
    <source>
        <dbReference type="ARBA" id="ARBA00006499"/>
    </source>
</evidence>
<proteinExistence type="inferred from homology"/>
<dbReference type="Pfam" id="PF02230">
    <property type="entry name" value="Abhydrolase_2"/>
    <property type="match status" value="1"/>
</dbReference>
<dbReference type="SUPFAM" id="SSF53474">
    <property type="entry name" value="alpha/beta-Hydrolases"/>
    <property type="match status" value="1"/>
</dbReference>
<evidence type="ECO:0000259" key="3">
    <source>
        <dbReference type="Pfam" id="PF02230"/>
    </source>
</evidence>
<dbReference type="AlphaFoldDB" id="A0A4U7B6A6"/>
<evidence type="ECO:0000313" key="5">
    <source>
        <dbReference type="Proteomes" id="UP000308133"/>
    </source>
</evidence>
<accession>A0A4U7B6A6</accession>
<dbReference type="GO" id="GO:0008236">
    <property type="term" value="F:serine-type peptidase activity"/>
    <property type="evidence" value="ECO:0007669"/>
    <property type="project" value="InterPro"/>
</dbReference>
<dbReference type="InterPro" id="IPR003140">
    <property type="entry name" value="PLipase/COase/thioEstase"/>
</dbReference>
<dbReference type="GO" id="GO:0052689">
    <property type="term" value="F:carboxylic ester hydrolase activity"/>
    <property type="evidence" value="ECO:0007669"/>
    <property type="project" value="TreeGrafter"/>
</dbReference>
<dbReference type="Pfam" id="PF00326">
    <property type="entry name" value="Peptidase_S9"/>
    <property type="match status" value="1"/>
</dbReference>
<comment type="similarity">
    <text evidence="1">Belongs to the AB hydrolase superfamily. AB hydrolase 2 family.</text>
</comment>
<feature type="domain" description="Peptidase S9 prolyl oligopeptidase catalytic" evidence="2">
    <location>
        <begin position="174"/>
        <end position="250"/>
    </location>
</feature>
<feature type="domain" description="Phospholipase/carboxylesterase/thioesterase" evidence="3">
    <location>
        <begin position="12"/>
        <end position="159"/>
    </location>
</feature>
<comment type="caution">
    <text evidence="4">The sequence shown here is derived from an EMBL/GenBank/DDBJ whole genome shotgun (WGS) entry which is preliminary data.</text>
</comment>
<dbReference type="Gene3D" id="3.40.50.1820">
    <property type="entry name" value="alpha/beta hydrolase"/>
    <property type="match status" value="1"/>
</dbReference>